<dbReference type="InterPro" id="IPR044524">
    <property type="entry name" value="Isoase_HisA-like"/>
</dbReference>
<evidence type="ECO:0000256" key="5">
    <source>
        <dbReference type="ARBA" id="ARBA00022490"/>
    </source>
</evidence>
<dbReference type="HAMAP" id="MF_01014">
    <property type="entry name" value="HisA"/>
    <property type="match status" value="1"/>
</dbReference>
<dbReference type="InterPro" id="IPR006063">
    <property type="entry name" value="HisA_bact_arch"/>
</dbReference>
<feature type="active site" description="Proton donor" evidence="10">
    <location>
        <position position="130"/>
    </location>
</feature>
<dbReference type="PROSITE" id="PS00068">
    <property type="entry name" value="MDH"/>
    <property type="match status" value="1"/>
</dbReference>
<evidence type="ECO:0000256" key="8">
    <source>
        <dbReference type="ARBA" id="ARBA00023235"/>
    </source>
</evidence>
<dbReference type="RefSeq" id="WP_110678867.1">
    <property type="nucleotide sequence ID" value="NZ_CP035631.1"/>
</dbReference>
<evidence type="ECO:0000256" key="1">
    <source>
        <dbReference type="ARBA" id="ARBA00000901"/>
    </source>
</evidence>
<dbReference type="PANTHER" id="PTHR43090:SF2">
    <property type="entry name" value="1-(5-PHOSPHORIBOSYL)-5-[(5-PHOSPHORIBOSYLAMINO)METHYLIDENEAMINO] IMIDAZOLE-4-CARBOXAMIDE ISOMERASE"/>
    <property type="match status" value="1"/>
</dbReference>
<dbReference type="InterPro" id="IPR011060">
    <property type="entry name" value="RibuloseP-bd_barrel"/>
</dbReference>
<evidence type="ECO:0000256" key="3">
    <source>
        <dbReference type="ARBA" id="ARBA00005133"/>
    </source>
</evidence>
<comment type="subcellular location">
    <subcellularLocation>
        <location evidence="2 10 12">Cytoplasm</location>
    </subcellularLocation>
</comment>
<feature type="active site" description="Proton acceptor" evidence="10">
    <location>
        <position position="8"/>
    </location>
</feature>
<keyword evidence="8 10" id="KW-0413">Isomerase</keyword>
<sequence>MLVIPAIDLKDGQCVRLKQGRMDDATAYGDDPVAMAARWVEAGARRLHLVDLNGAFEGKPVNGEAVTAIARAYPDLPIQIGGGIRNAETIEHYLAAGVSYVIIGTKAVKEPAFVGEMCRQFPGHVIVGLDANDGFVATDGWAEVSTLKAVDLAKRFADDGVTSIVYTDIARDGMMQGVNVEATAALARDGGLPVIASGGVTNLDDIRALAEVADEGIIGAITGRAIYEGSLDVAQAQALSDEIRGTARGGRA</sequence>
<protein>
    <recommendedName>
        <fullName evidence="10 12">1-(5-phosphoribosyl)-5-[(5-phosphoribosylamino)methylideneamino] imidazole-4-carboxamide isomerase</fullName>
        <ecNumber evidence="10 12">5.3.1.16</ecNumber>
    </recommendedName>
    <alternativeName>
        <fullName evidence="10">Phosphoribosylformimino-5-aminoimidazole carboxamide ribotide isomerase</fullName>
    </alternativeName>
</protein>
<evidence type="ECO:0000256" key="12">
    <source>
        <dbReference type="RuleBase" id="RU003658"/>
    </source>
</evidence>
<evidence type="ECO:0000256" key="2">
    <source>
        <dbReference type="ARBA" id="ARBA00004496"/>
    </source>
</evidence>
<dbReference type="CDD" id="cd04732">
    <property type="entry name" value="HisA"/>
    <property type="match status" value="1"/>
</dbReference>
<dbReference type="NCBIfam" id="TIGR00007">
    <property type="entry name" value="1-(5-phosphoribosyl)-5-[(5-phosphoribosylamino)methylideneamino]imidazole-4-carboxamide isomerase"/>
    <property type="match status" value="1"/>
</dbReference>
<comment type="catalytic activity">
    <reaction evidence="1 10 12">
        <text>1-(5-phospho-beta-D-ribosyl)-5-[(5-phospho-beta-D-ribosylamino)methylideneamino]imidazole-4-carboxamide = 5-[(5-phospho-1-deoxy-D-ribulos-1-ylimino)methylamino]-1-(5-phospho-beta-D-ribosyl)imidazole-4-carboxamide</text>
        <dbReference type="Rhea" id="RHEA:15469"/>
        <dbReference type="ChEBI" id="CHEBI:58435"/>
        <dbReference type="ChEBI" id="CHEBI:58525"/>
        <dbReference type="EC" id="5.3.1.16"/>
    </reaction>
</comment>
<dbReference type="Pfam" id="PF00977">
    <property type="entry name" value="His_biosynth"/>
    <property type="match status" value="1"/>
</dbReference>
<dbReference type="SUPFAM" id="SSF51366">
    <property type="entry name" value="Ribulose-phoshate binding barrel"/>
    <property type="match status" value="1"/>
</dbReference>
<evidence type="ECO:0000313" key="14">
    <source>
        <dbReference type="Proteomes" id="UP001321526"/>
    </source>
</evidence>
<evidence type="ECO:0000256" key="6">
    <source>
        <dbReference type="ARBA" id="ARBA00022605"/>
    </source>
</evidence>
<comment type="similarity">
    <text evidence="4 10 11">Belongs to the HisA/HisF family.</text>
</comment>
<accession>A0ABY8FJN3</accession>
<dbReference type="Proteomes" id="UP001321526">
    <property type="component" value="Chromosome"/>
</dbReference>
<reference evidence="13 14" key="1">
    <citation type="submission" date="2019-01" db="EMBL/GenBank/DDBJ databases">
        <title>Genome sequence of Salinicola endophyticus REST5.</title>
        <authorList>
            <person name="Nascimento F.X."/>
        </authorList>
    </citation>
    <scope>NUCLEOTIDE SEQUENCE [LARGE SCALE GENOMIC DNA]</scope>
    <source>
        <strain evidence="13 14">REST5</strain>
    </source>
</reference>
<evidence type="ECO:0000256" key="10">
    <source>
        <dbReference type="HAMAP-Rule" id="MF_01014"/>
    </source>
</evidence>
<dbReference type="Gene3D" id="3.20.20.70">
    <property type="entry name" value="Aldolase class I"/>
    <property type="match status" value="1"/>
</dbReference>
<evidence type="ECO:0000256" key="4">
    <source>
        <dbReference type="ARBA" id="ARBA00009667"/>
    </source>
</evidence>
<dbReference type="EC" id="5.3.1.16" evidence="10 12"/>
<evidence type="ECO:0000256" key="11">
    <source>
        <dbReference type="RuleBase" id="RU003657"/>
    </source>
</evidence>
<keyword evidence="7 10" id="KW-0368">Histidine biosynthesis</keyword>
<name>A0ABY8FJN3_9GAMM</name>
<dbReference type="GO" id="GO:0003949">
    <property type="term" value="F:1-(5-phosphoribosyl)-5-[(5-phosphoribosylamino)methylideneamino]imidazole-4-carboxamide isomerase activity"/>
    <property type="evidence" value="ECO:0007669"/>
    <property type="project" value="UniProtKB-EC"/>
</dbReference>
<organism evidence="13 14">
    <name type="scientific">Salinicola endophyticus</name>
    <dbReference type="NCBI Taxonomy" id="1949083"/>
    <lineage>
        <taxon>Bacteria</taxon>
        <taxon>Pseudomonadati</taxon>
        <taxon>Pseudomonadota</taxon>
        <taxon>Gammaproteobacteria</taxon>
        <taxon>Oceanospirillales</taxon>
        <taxon>Halomonadaceae</taxon>
        <taxon>Salinicola</taxon>
    </lineage>
</organism>
<keyword evidence="14" id="KW-1185">Reference proteome</keyword>
<keyword evidence="6 10" id="KW-0028">Amino-acid biosynthesis</keyword>
<proteinExistence type="inferred from homology"/>
<dbReference type="InterPro" id="IPR006062">
    <property type="entry name" value="His_biosynth"/>
</dbReference>
<comment type="catalytic activity">
    <reaction evidence="9">
        <text>(S)-malate + NAD(+) = oxaloacetate + NADH + H(+)</text>
        <dbReference type="Rhea" id="RHEA:21432"/>
        <dbReference type="ChEBI" id="CHEBI:15378"/>
        <dbReference type="ChEBI" id="CHEBI:15589"/>
        <dbReference type="ChEBI" id="CHEBI:16452"/>
        <dbReference type="ChEBI" id="CHEBI:57540"/>
        <dbReference type="ChEBI" id="CHEBI:57945"/>
        <dbReference type="EC" id="1.1.1.37"/>
    </reaction>
</comment>
<gene>
    <name evidence="10 13" type="primary">hisA</name>
    <name evidence="13" type="ORF">EVC62_04400</name>
</gene>
<dbReference type="EMBL" id="CP035631">
    <property type="protein sequence ID" value="WFF40796.1"/>
    <property type="molecule type" value="Genomic_DNA"/>
</dbReference>
<dbReference type="InterPro" id="IPR001252">
    <property type="entry name" value="Malate_DH_AS"/>
</dbReference>
<dbReference type="InterPro" id="IPR023016">
    <property type="entry name" value="HisA/PriA"/>
</dbReference>
<keyword evidence="5 10" id="KW-0963">Cytoplasm</keyword>
<evidence type="ECO:0000256" key="9">
    <source>
        <dbReference type="ARBA" id="ARBA00048313"/>
    </source>
</evidence>
<comment type="pathway">
    <text evidence="3 10 12">Amino-acid biosynthesis; L-histidine biosynthesis; L-histidine from 5-phospho-alpha-D-ribose 1-diphosphate: step 4/9.</text>
</comment>
<dbReference type="PANTHER" id="PTHR43090">
    <property type="entry name" value="1-(5-PHOSPHORIBOSYL)-5-[(5-PHOSPHORIBOSYLAMINO)METHYLIDENEAMINO] IMIDAZOLE-4-CARBOXAMIDE ISOMERASE"/>
    <property type="match status" value="1"/>
</dbReference>
<evidence type="ECO:0000313" key="13">
    <source>
        <dbReference type="EMBL" id="WFF40796.1"/>
    </source>
</evidence>
<dbReference type="InterPro" id="IPR013785">
    <property type="entry name" value="Aldolase_TIM"/>
</dbReference>
<evidence type="ECO:0000256" key="7">
    <source>
        <dbReference type="ARBA" id="ARBA00023102"/>
    </source>
</evidence>